<dbReference type="InParanoid" id="A0A0H2R0Y4"/>
<feature type="region of interest" description="Disordered" evidence="1">
    <location>
        <begin position="1"/>
        <end position="31"/>
    </location>
</feature>
<dbReference type="Gene3D" id="3.30.710.10">
    <property type="entry name" value="Potassium Channel Kv1.1, Chain A"/>
    <property type="match status" value="1"/>
</dbReference>
<keyword evidence="4" id="KW-1185">Reference proteome</keyword>
<dbReference type="Proteomes" id="UP000053477">
    <property type="component" value="Unassembled WGS sequence"/>
</dbReference>
<dbReference type="InterPro" id="IPR000210">
    <property type="entry name" value="BTB/POZ_dom"/>
</dbReference>
<dbReference type="OrthoDB" id="2799068at2759"/>
<evidence type="ECO:0000313" key="3">
    <source>
        <dbReference type="EMBL" id="KLO05410.1"/>
    </source>
</evidence>
<organism evidence="3 4">
    <name type="scientific">Schizopora paradoxa</name>
    <dbReference type="NCBI Taxonomy" id="27342"/>
    <lineage>
        <taxon>Eukaryota</taxon>
        <taxon>Fungi</taxon>
        <taxon>Dikarya</taxon>
        <taxon>Basidiomycota</taxon>
        <taxon>Agaricomycotina</taxon>
        <taxon>Agaricomycetes</taxon>
        <taxon>Hymenochaetales</taxon>
        <taxon>Schizoporaceae</taxon>
        <taxon>Schizopora</taxon>
    </lineage>
</organism>
<evidence type="ECO:0000256" key="1">
    <source>
        <dbReference type="SAM" id="MobiDB-lite"/>
    </source>
</evidence>
<accession>A0A0H2R0Y4</accession>
<evidence type="ECO:0000313" key="4">
    <source>
        <dbReference type="Proteomes" id="UP000053477"/>
    </source>
</evidence>
<reference evidence="3 4" key="1">
    <citation type="submission" date="2015-04" db="EMBL/GenBank/DDBJ databases">
        <title>Complete genome sequence of Schizopora paradoxa KUC8140, a cosmopolitan wood degrader in East Asia.</title>
        <authorList>
            <consortium name="DOE Joint Genome Institute"/>
            <person name="Min B."/>
            <person name="Park H."/>
            <person name="Jang Y."/>
            <person name="Kim J.-J."/>
            <person name="Kim K.H."/>
            <person name="Pangilinan J."/>
            <person name="Lipzen A."/>
            <person name="Riley R."/>
            <person name="Grigoriev I.V."/>
            <person name="Spatafora J.W."/>
            <person name="Choi I.-G."/>
        </authorList>
    </citation>
    <scope>NUCLEOTIDE SEQUENCE [LARGE SCALE GENOMIC DNA]</scope>
    <source>
        <strain evidence="3 4">KUC8140</strain>
    </source>
</reference>
<dbReference type="AlphaFoldDB" id="A0A0H2R0Y4"/>
<dbReference type="InterPro" id="IPR011333">
    <property type="entry name" value="SKP1/BTB/POZ_sf"/>
</dbReference>
<dbReference type="Pfam" id="PF00651">
    <property type="entry name" value="BTB"/>
    <property type="match status" value="1"/>
</dbReference>
<feature type="domain" description="BTB" evidence="2">
    <location>
        <begin position="44"/>
        <end position="146"/>
    </location>
</feature>
<feature type="compositionally biased region" description="Acidic residues" evidence="1">
    <location>
        <begin position="14"/>
        <end position="24"/>
    </location>
</feature>
<name>A0A0H2R0Y4_9AGAM</name>
<evidence type="ECO:0000259" key="2">
    <source>
        <dbReference type="Pfam" id="PF00651"/>
    </source>
</evidence>
<protein>
    <recommendedName>
        <fullName evidence="2">BTB domain-containing protein</fullName>
    </recommendedName>
</protein>
<dbReference type="EMBL" id="KQ086313">
    <property type="protein sequence ID" value="KLO05410.1"/>
    <property type="molecule type" value="Genomic_DNA"/>
</dbReference>
<sequence length="333" mass="37862">MPPKRRRLSKNPQTEDEGRPEEENSATIKPQPHEDFWFEDGSIVLATDVHLYRVHKGMLSRFSKVLNDLFELPTGDADADNSEGVPIVRMVGDSDEGVLILLRALYGMSLRDTLGELTLMEIASLLSISSKYDFQDIRAIVKQYLESLFPDTLKKYKDSKIHKREYPSDHLFELIALARRCEVPMILPTLYYLCARLPMEKLVVHLDNLPKDVSKALLLGRTWMSENPAFYLIGHSLQYRKVGGEHSAICKSSRCLEEFRSHLSNFPGGRSGFVSIFDIPDRGVLDGVDMKHSKICEDCADTYVKSVGTSKQRAWNVLSSKFMGKMWNELNGK</sequence>
<proteinExistence type="predicted"/>
<gene>
    <name evidence="3" type="ORF">SCHPADRAFT_862430</name>
</gene>